<dbReference type="InterPro" id="IPR001214">
    <property type="entry name" value="SET_dom"/>
</dbReference>
<comment type="subcellular location">
    <subcellularLocation>
        <location evidence="2">Chromosome</location>
    </subcellularLocation>
    <subcellularLocation>
        <location evidence="1">Nucleus</location>
    </subcellularLocation>
</comment>
<dbReference type="Pfam" id="PF00856">
    <property type="entry name" value="SET"/>
    <property type="match status" value="1"/>
</dbReference>
<dbReference type="EMBL" id="JMKJ01000612">
    <property type="protein sequence ID" value="KGG49933.1"/>
    <property type="molecule type" value="Genomic_DNA"/>
</dbReference>
<dbReference type="InterPro" id="IPR046341">
    <property type="entry name" value="SET_dom_sf"/>
</dbReference>
<organism evidence="14 15">
    <name type="scientific">Mitosporidium daphniae</name>
    <dbReference type="NCBI Taxonomy" id="1485682"/>
    <lineage>
        <taxon>Eukaryota</taxon>
        <taxon>Fungi</taxon>
        <taxon>Fungi incertae sedis</taxon>
        <taxon>Microsporidia</taxon>
        <taxon>Mitosporidium</taxon>
    </lineage>
</organism>
<evidence type="ECO:0000256" key="10">
    <source>
        <dbReference type="ARBA" id="ARBA00023242"/>
    </source>
</evidence>
<evidence type="ECO:0000256" key="2">
    <source>
        <dbReference type="ARBA" id="ARBA00004286"/>
    </source>
</evidence>
<dbReference type="Gene3D" id="2.170.270.10">
    <property type="entry name" value="SET domain"/>
    <property type="match status" value="1"/>
</dbReference>
<dbReference type="AlphaFoldDB" id="A0A098VLJ8"/>
<evidence type="ECO:0000256" key="8">
    <source>
        <dbReference type="ARBA" id="ARBA00023015"/>
    </source>
</evidence>
<keyword evidence="5" id="KW-0489">Methyltransferase</keyword>
<evidence type="ECO:0000256" key="7">
    <source>
        <dbReference type="ARBA" id="ARBA00022691"/>
    </source>
</evidence>
<keyword evidence="4" id="KW-0158">Chromosome</keyword>
<feature type="region of interest" description="Disordered" evidence="11">
    <location>
        <begin position="543"/>
        <end position="563"/>
    </location>
</feature>
<dbReference type="GO" id="GO:0005634">
    <property type="term" value="C:nucleus"/>
    <property type="evidence" value="ECO:0007669"/>
    <property type="project" value="UniProtKB-SubCell"/>
</dbReference>
<evidence type="ECO:0000256" key="11">
    <source>
        <dbReference type="SAM" id="MobiDB-lite"/>
    </source>
</evidence>
<keyword evidence="8" id="KW-0805">Transcription regulation</keyword>
<proteinExistence type="predicted"/>
<evidence type="ECO:0000259" key="13">
    <source>
        <dbReference type="PROSITE" id="PS50868"/>
    </source>
</evidence>
<dbReference type="EC" id="2.1.1.359" evidence="3"/>
<dbReference type="GO" id="GO:0140955">
    <property type="term" value="F:histone H3K36 trimethyltransferase activity"/>
    <property type="evidence" value="ECO:0007669"/>
    <property type="project" value="UniProtKB-EC"/>
</dbReference>
<feature type="region of interest" description="Disordered" evidence="11">
    <location>
        <begin position="450"/>
        <end position="487"/>
    </location>
</feature>
<evidence type="ECO:0000256" key="9">
    <source>
        <dbReference type="ARBA" id="ARBA00023163"/>
    </source>
</evidence>
<dbReference type="RefSeq" id="XP_013236360.1">
    <property type="nucleotide sequence ID" value="XM_013380906.1"/>
</dbReference>
<dbReference type="GO" id="GO:0005694">
    <property type="term" value="C:chromosome"/>
    <property type="evidence" value="ECO:0007669"/>
    <property type="project" value="UniProtKB-SubCell"/>
</dbReference>
<evidence type="ECO:0000259" key="12">
    <source>
        <dbReference type="PROSITE" id="PS50280"/>
    </source>
</evidence>
<dbReference type="OrthoDB" id="422362at2759"/>
<feature type="compositionally biased region" description="Acidic residues" evidence="11">
    <location>
        <begin position="131"/>
        <end position="153"/>
    </location>
</feature>
<feature type="region of interest" description="Disordered" evidence="11">
    <location>
        <begin position="306"/>
        <end position="339"/>
    </location>
</feature>
<evidence type="ECO:0000256" key="3">
    <source>
        <dbReference type="ARBA" id="ARBA00012178"/>
    </source>
</evidence>
<dbReference type="GeneID" id="25261166"/>
<dbReference type="SUPFAM" id="SSF82199">
    <property type="entry name" value="SET domain"/>
    <property type="match status" value="1"/>
</dbReference>
<evidence type="ECO:0000313" key="14">
    <source>
        <dbReference type="EMBL" id="KGG49933.1"/>
    </source>
</evidence>
<dbReference type="HOGENOM" id="CLU_413924_0_0_1"/>
<feature type="domain" description="Post-SET" evidence="13">
    <location>
        <begin position="98"/>
        <end position="114"/>
    </location>
</feature>
<dbReference type="InterPro" id="IPR038190">
    <property type="entry name" value="SRI_sf"/>
</dbReference>
<dbReference type="InterPro" id="IPR003616">
    <property type="entry name" value="Post-SET_dom"/>
</dbReference>
<dbReference type="SMART" id="SM00317">
    <property type="entry name" value="SET"/>
    <property type="match status" value="1"/>
</dbReference>
<dbReference type="PANTHER" id="PTHR22884">
    <property type="entry name" value="SET DOMAIN PROTEINS"/>
    <property type="match status" value="1"/>
</dbReference>
<dbReference type="InterPro" id="IPR050777">
    <property type="entry name" value="SET2_Histone-Lys_MeTrsfase"/>
</dbReference>
<comment type="caution">
    <text evidence="14">The sequence shown here is derived from an EMBL/GenBank/DDBJ whole genome shotgun (WGS) entry which is preliminary data.</text>
</comment>
<keyword evidence="7" id="KW-0949">S-adenosyl-L-methionine</keyword>
<evidence type="ECO:0000256" key="5">
    <source>
        <dbReference type="ARBA" id="ARBA00022603"/>
    </source>
</evidence>
<evidence type="ECO:0000256" key="1">
    <source>
        <dbReference type="ARBA" id="ARBA00004123"/>
    </source>
</evidence>
<dbReference type="PROSITE" id="PS50868">
    <property type="entry name" value="POST_SET"/>
    <property type="match status" value="1"/>
</dbReference>
<sequence>MEYVGEILSPDTMNERIAKLGDDSHFYFMTLNSEQIIDASKKGNISRFMNHSCAPNCQTQKWIVENQMRIGIFSIKDIAPNTELTFDYKFQRFGNEKGAQLCHCGEPNCKKFIGRESSKSRKKASRREPTDSNEDSTEEEEEEEEEDDEDAADSEYAKAPVKFRRKSSSVFMEPKGIENPALLPALLKKLIVIESATTSFVCLKRFIQLHGLLIFKTLMSLYKNEPSIVYYVLSVLSKCPISSRNKIEEAGIDVAIESLFEGQKPPDENSDKYALYQLSRSLLDKWNLLPRIFKIPKRTHQLDEIATPFSTSVSEKPPTPSHIGDRSQRPYNSNDSPDTRINTVGEGFFAQPASNGTSQWDDGGTNLSWDNTQNYSTGWGNAALSQEQPNKEVAIFSYSNNLDGSSSAVMTNSESIKPFFTRSPCSPSQHSGSSDLFSNLMDNTLNSLKRHHSKAPDIAISQRSEKNVKKPPHLHTGGNSAADCPTSFPDSTNVSQTICDDKSFKFTSPQTSVLISPIQLQHIIRKATISASINSANQMKHFGDGNGSDTDDDGHGSHFSRAGESPATGVYRTAWMKLLKTLIANLVSSIINRYQKQMEIDMFKKLNRKISHSLLEKEIRSKEGVPPPHSYVLDEKHGSKMKQFVKDYLHRLGYKRSDKNAGH</sequence>
<dbReference type="Pfam" id="PF08236">
    <property type="entry name" value="SRI"/>
    <property type="match status" value="1"/>
</dbReference>
<evidence type="ECO:0000256" key="6">
    <source>
        <dbReference type="ARBA" id="ARBA00022679"/>
    </source>
</evidence>
<evidence type="ECO:0000256" key="4">
    <source>
        <dbReference type="ARBA" id="ARBA00022454"/>
    </source>
</evidence>
<keyword evidence="10" id="KW-0539">Nucleus</keyword>
<keyword evidence="15" id="KW-1185">Reference proteome</keyword>
<reference evidence="14 15" key="1">
    <citation type="submission" date="2014-04" db="EMBL/GenBank/DDBJ databases">
        <title>A new species of microsporidia sheds light on the evolution of extreme parasitism.</title>
        <authorList>
            <person name="Haag K.L."/>
            <person name="James T.Y."/>
            <person name="Larsson R."/>
            <person name="Schaer T.M."/>
            <person name="Refardt D."/>
            <person name="Pombert J.-F."/>
            <person name="Ebert D."/>
        </authorList>
    </citation>
    <scope>NUCLEOTIDE SEQUENCE [LARGE SCALE GENOMIC DNA]</scope>
    <source>
        <strain evidence="14 15">UGP3</strain>
        <tissue evidence="14">Spores</tissue>
    </source>
</reference>
<feature type="compositionally biased region" description="Polar residues" evidence="11">
    <location>
        <begin position="329"/>
        <end position="339"/>
    </location>
</feature>
<dbReference type="Gene3D" id="1.10.1740.100">
    <property type="entry name" value="Set2, Rpb1 interacting domain"/>
    <property type="match status" value="1"/>
</dbReference>
<dbReference type="PROSITE" id="PS50280">
    <property type="entry name" value="SET"/>
    <property type="match status" value="1"/>
</dbReference>
<dbReference type="GO" id="GO:0032259">
    <property type="term" value="P:methylation"/>
    <property type="evidence" value="ECO:0007669"/>
    <property type="project" value="UniProtKB-KW"/>
</dbReference>
<name>A0A098VLJ8_9MICR</name>
<accession>A0A098VLJ8</accession>
<dbReference type="InterPro" id="IPR013257">
    <property type="entry name" value="SRI"/>
</dbReference>
<keyword evidence="9" id="KW-0804">Transcription</keyword>
<protein>
    <recommendedName>
        <fullName evidence="3">[histone H3]-lysine(36) N-trimethyltransferase</fullName>
        <ecNumber evidence="3">2.1.1.359</ecNumber>
    </recommendedName>
</protein>
<dbReference type="GO" id="GO:0006355">
    <property type="term" value="P:regulation of DNA-templated transcription"/>
    <property type="evidence" value="ECO:0007669"/>
    <property type="project" value="InterPro"/>
</dbReference>
<gene>
    <name evidence="14" type="ORF">DI09_9p160</name>
</gene>
<feature type="region of interest" description="Disordered" evidence="11">
    <location>
        <begin position="116"/>
        <end position="154"/>
    </location>
</feature>
<dbReference type="Proteomes" id="UP000029725">
    <property type="component" value="Unassembled WGS sequence"/>
</dbReference>
<evidence type="ECO:0000313" key="15">
    <source>
        <dbReference type="Proteomes" id="UP000029725"/>
    </source>
</evidence>
<dbReference type="VEuPathDB" id="MicrosporidiaDB:DI09_9p160"/>
<keyword evidence="6" id="KW-0808">Transferase</keyword>
<feature type="domain" description="SET" evidence="12">
    <location>
        <begin position="1"/>
        <end position="89"/>
    </location>
</feature>